<evidence type="ECO:0008006" key="3">
    <source>
        <dbReference type="Google" id="ProtNLM"/>
    </source>
</evidence>
<keyword evidence="2" id="KW-1185">Reference proteome</keyword>
<gene>
    <name evidence="1" type="ORF">WDC_0824</name>
</gene>
<accession>A0A0D1A7G3</accession>
<protein>
    <recommendedName>
        <fullName evidence="3">LL-diaminopimelate aminotransferase</fullName>
    </recommendedName>
</protein>
<proteinExistence type="predicted"/>
<sequence length="39" mass="4218">MVAPGIGFGSGGKNFIRMSLIHDKTVLQEAGVRLGRLKY</sequence>
<dbReference type="AlphaFoldDB" id="A0A0D1A7G3"/>
<dbReference type="InterPro" id="IPR015422">
    <property type="entry name" value="PyrdxlP-dep_Trfase_small"/>
</dbReference>
<reference evidence="1 2" key="1">
    <citation type="submission" date="2013-08" db="EMBL/GenBank/DDBJ databases">
        <title>Lactobacillus wasatchii sp. WDC04, a late gas producing bacteria isolated from aged chedder cheese.</title>
        <authorList>
            <person name="Oberg C.J."/>
            <person name="Culumber M."/>
            <person name="McMahon D.J."/>
            <person name="Broadbent J.R."/>
            <person name="Oberg T.S."/>
            <person name="Ortaki F."/>
        </authorList>
    </citation>
    <scope>NUCLEOTIDE SEQUENCE [LARGE SCALE GENOMIC DNA]</scope>
    <source>
        <strain evidence="1 2">WDC04</strain>
    </source>
</reference>
<dbReference type="PATRIC" id="fig|1335616.4.peg.824"/>
<dbReference type="STRING" id="1335616.WDC_0824"/>
<dbReference type="EMBL" id="AWTT01000015">
    <property type="protein sequence ID" value="KIS03587.1"/>
    <property type="molecule type" value="Genomic_DNA"/>
</dbReference>
<evidence type="ECO:0000313" key="1">
    <source>
        <dbReference type="EMBL" id="KIS03587.1"/>
    </source>
</evidence>
<comment type="caution">
    <text evidence="1">The sequence shown here is derived from an EMBL/GenBank/DDBJ whole genome shotgun (WGS) entry which is preliminary data.</text>
</comment>
<dbReference type="Gene3D" id="3.90.1150.10">
    <property type="entry name" value="Aspartate Aminotransferase, domain 1"/>
    <property type="match status" value="1"/>
</dbReference>
<dbReference type="Proteomes" id="UP000032279">
    <property type="component" value="Unassembled WGS sequence"/>
</dbReference>
<evidence type="ECO:0000313" key="2">
    <source>
        <dbReference type="Proteomes" id="UP000032279"/>
    </source>
</evidence>
<name>A0A0D1A7G3_9LACO</name>
<organism evidence="1 2">
    <name type="scientific">Paucilactobacillus wasatchensis</name>
    <dbReference type="NCBI Taxonomy" id="1335616"/>
    <lineage>
        <taxon>Bacteria</taxon>
        <taxon>Bacillati</taxon>
        <taxon>Bacillota</taxon>
        <taxon>Bacilli</taxon>
        <taxon>Lactobacillales</taxon>
        <taxon>Lactobacillaceae</taxon>
        <taxon>Paucilactobacillus</taxon>
    </lineage>
</organism>